<evidence type="ECO:0000259" key="3">
    <source>
        <dbReference type="Pfam" id="PF22725"/>
    </source>
</evidence>
<dbReference type="GO" id="GO:0000166">
    <property type="term" value="F:nucleotide binding"/>
    <property type="evidence" value="ECO:0007669"/>
    <property type="project" value="InterPro"/>
</dbReference>
<dbReference type="Proteomes" id="UP000005824">
    <property type="component" value="Unassembled WGS sequence"/>
</dbReference>
<dbReference type="Pfam" id="PF22725">
    <property type="entry name" value="GFO_IDH_MocA_C3"/>
    <property type="match status" value="1"/>
</dbReference>
<dbReference type="Gene3D" id="3.40.50.720">
    <property type="entry name" value="NAD(P)-binding Rossmann-like Domain"/>
    <property type="match status" value="1"/>
</dbReference>
<dbReference type="InterPro" id="IPR000683">
    <property type="entry name" value="Gfo/Idh/MocA-like_OxRdtase_N"/>
</dbReference>
<evidence type="ECO:0000256" key="1">
    <source>
        <dbReference type="ARBA" id="ARBA00023002"/>
    </source>
</evidence>
<feature type="domain" description="GFO/IDH/MocA-like oxidoreductase" evidence="3">
    <location>
        <begin position="168"/>
        <end position="281"/>
    </location>
</feature>
<dbReference type="PANTHER" id="PTHR43818:SF11">
    <property type="entry name" value="BCDNA.GH03377"/>
    <property type="match status" value="1"/>
</dbReference>
<keyword evidence="5" id="KW-1185">Reference proteome</keyword>
<dbReference type="STRING" id="497964.CfE428DRAFT_0811"/>
<dbReference type="AlphaFoldDB" id="B4CVX4"/>
<dbReference type="Pfam" id="PF01408">
    <property type="entry name" value="GFO_IDH_MocA"/>
    <property type="match status" value="1"/>
</dbReference>
<reference evidence="4 5" key="1">
    <citation type="journal article" date="2011" name="J. Bacteriol.">
        <title>Genome sequence of Chthoniobacter flavus Ellin428, an aerobic heterotrophic soil bacterium.</title>
        <authorList>
            <person name="Kant R."/>
            <person name="van Passel M.W."/>
            <person name="Palva A."/>
            <person name="Lucas S."/>
            <person name="Lapidus A."/>
            <person name="Glavina Del Rio T."/>
            <person name="Dalin E."/>
            <person name="Tice H."/>
            <person name="Bruce D."/>
            <person name="Goodwin L."/>
            <person name="Pitluck S."/>
            <person name="Larimer F.W."/>
            <person name="Land M.L."/>
            <person name="Hauser L."/>
            <person name="Sangwan P."/>
            <person name="de Vos W.M."/>
            <person name="Janssen P.H."/>
            <person name="Smidt H."/>
        </authorList>
    </citation>
    <scope>NUCLEOTIDE SEQUENCE [LARGE SCALE GENOMIC DNA]</scope>
    <source>
        <strain evidence="4 5">Ellin428</strain>
    </source>
</reference>
<keyword evidence="1" id="KW-0560">Oxidoreductase</keyword>
<accession>B4CVX4</accession>
<comment type="caution">
    <text evidence="4">The sequence shown here is derived from an EMBL/GenBank/DDBJ whole genome shotgun (WGS) entry which is preliminary data.</text>
</comment>
<proteinExistence type="predicted"/>
<evidence type="ECO:0000259" key="2">
    <source>
        <dbReference type="Pfam" id="PF01408"/>
    </source>
</evidence>
<dbReference type="PANTHER" id="PTHR43818">
    <property type="entry name" value="BCDNA.GH03377"/>
    <property type="match status" value="1"/>
</dbReference>
<dbReference type="SUPFAM" id="SSF51735">
    <property type="entry name" value="NAD(P)-binding Rossmann-fold domains"/>
    <property type="match status" value="1"/>
</dbReference>
<protein>
    <submittedName>
        <fullName evidence="4">Oxidoreductase domain protein</fullName>
    </submittedName>
</protein>
<gene>
    <name evidence="4" type="ORF">CfE428DRAFT_0811</name>
</gene>
<dbReference type="FunCoup" id="B4CVX4">
    <property type="interactions" value="103"/>
</dbReference>
<feature type="domain" description="Gfo/Idh/MocA-like oxidoreductase N-terminal" evidence="2">
    <location>
        <begin position="34"/>
        <end position="155"/>
    </location>
</feature>
<sequence precursor="true">MSPLPRRDFVRLSTLTSLGIVTSTRAQNAQPARIRIGQIGTGHAHASGKMGTIRKSEDFEVVGIVEPHAELRAKAEKSATYQGVPWMTEEQLLNTPGLQAVAVETQVKDLVPTATRCIAAGKHIHLDKPGGESLPAFKAMRDDATRRKLTVQMGYMFRYNPAFVLCFRLLHEGALGEVFSIDAQMSKLIGANERKGLLPYRGGSMFELGCHVIDAVITVLGRPDKVTPHNRSVSALGDGWSDNDLAVFDYPRATATVRSAMVEVEGGSRRNFIVCGTKGTFQIQPLEPPAARLALDASHGEFKKGYQDVQFPKAGGRYDADFADFAKVIRGEKALEFTPEHDLAVQETLLLACGLPLT</sequence>
<dbReference type="SUPFAM" id="SSF55347">
    <property type="entry name" value="Glyceraldehyde-3-phosphate dehydrogenase-like, C-terminal domain"/>
    <property type="match status" value="1"/>
</dbReference>
<organism evidence="4 5">
    <name type="scientific">Chthoniobacter flavus Ellin428</name>
    <dbReference type="NCBI Taxonomy" id="497964"/>
    <lineage>
        <taxon>Bacteria</taxon>
        <taxon>Pseudomonadati</taxon>
        <taxon>Verrucomicrobiota</taxon>
        <taxon>Spartobacteria</taxon>
        <taxon>Chthoniobacterales</taxon>
        <taxon>Chthoniobacteraceae</taxon>
        <taxon>Chthoniobacter</taxon>
    </lineage>
</organism>
<dbReference type="InterPro" id="IPR055170">
    <property type="entry name" value="GFO_IDH_MocA-like_dom"/>
</dbReference>
<evidence type="ECO:0000313" key="5">
    <source>
        <dbReference type="Proteomes" id="UP000005824"/>
    </source>
</evidence>
<evidence type="ECO:0000313" key="4">
    <source>
        <dbReference type="EMBL" id="EDY21566.1"/>
    </source>
</evidence>
<dbReference type="InParanoid" id="B4CVX4"/>
<dbReference type="EMBL" id="ABVL01000002">
    <property type="protein sequence ID" value="EDY21566.1"/>
    <property type="molecule type" value="Genomic_DNA"/>
</dbReference>
<dbReference type="eggNOG" id="COG0673">
    <property type="taxonomic scope" value="Bacteria"/>
</dbReference>
<name>B4CVX4_9BACT</name>
<dbReference type="InterPro" id="IPR050463">
    <property type="entry name" value="Gfo/Idh/MocA_oxidrdct_glycsds"/>
</dbReference>
<dbReference type="GO" id="GO:0016491">
    <property type="term" value="F:oxidoreductase activity"/>
    <property type="evidence" value="ECO:0007669"/>
    <property type="project" value="UniProtKB-KW"/>
</dbReference>
<dbReference type="RefSeq" id="WP_006978138.1">
    <property type="nucleotide sequence ID" value="NZ_ABVL01000002.1"/>
</dbReference>
<dbReference type="Gene3D" id="3.30.360.10">
    <property type="entry name" value="Dihydrodipicolinate Reductase, domain 2"/>
    <property type="match status" value="1"/>
</dbReference>
<dbReference type="InterPro" id="IPR036291">
    <property type="entry name" value="NAD(P)-bd_dom_sf"/>
</dbReference>